<dbReference type="AlphaFoldDB" id="B1M918"/>
<feature type="domain" description="DUF2726" evidence="2">
    <location>
        <begin position="44"/>
        <end position="136"/>
    </location>
</feature>
<dbReference type="HOGENOM" id="CLU_1183930_0_0_5"/>
<dbReference type="Proteomes" id="UP000006589">
    <property type="component" value="Plasmid pMRAD01"/>
</dbReference>
<accession>B1M918</accession>
<dbReference type="KEGG" id="mrd:Mrad2831_6063"/>
<proteinExistence type="predicted"/>
<name>B1M918_METRJ</name>
<evidence type="ECO:0000313" key="3">
    <source>
        <dbReference type="EMBL" id="ACB27993.1"/>
    </source>
</evidence>
<dbReference type="EMBL" id="CP001002">
    <property type="protein sequence ID" value="ACB27993.1"/>
    <property type="molecule type" value="Genomic_DNA"/>
</dbReference>
<keyword evidence="1" id="KW-0812">Transmembrane</keyword>
<sequence length="234" mass="26712">MMPRIDIASYPPIICAISLWCALIFAHYITSKIRGQDRLKIERKPFLTRAELDLLNILRRVLPRYHIACQVATGALLKPQRGLSAKEFWRTRNKFSQKITDFVVLDPYAGSVEAIIELDDSSHDGAKDRERDAMLALGHYRVIRIPSKPRPSERIVREHLSALGSSQKKRPGFPFDTERWMAVLRSRILPAGWYAPPWGVETPQKAVWCPPVWAPQSLTSWVGEPATYVQAPRC</sequence>
<keyword evidence="3" id="KW-0614">Plasmid</keyword>
<evidence type="ECO:0000313" key="4">
    <source>
        <dbReference type="Proteomes" id="UP000006589"/>
    </source>
</evidence>
<gene>
    <name evidence="3" type="ordered locus">Mrad2831_6063</name>
</gene>
<protein>
    <recommendedName>
        <fullName evidence="2">DUF2726 domain-containing protein</fullName>
    </recommendedName>
</protein>
<dbReference type="eggNOG" id="ENOG50331QV">
    <property type="taxonomic scope" value="Bacteria"/>
</dbReference>
<dbReference type="Pfam" id="PF10881">
    <property type="entry name" value="DUF2726"/>
    <property type="match status" value="1"/>
</dbReference>
<keyword evidence="1" id="KW-1133">Transmembrane helix</keyword>
<evidence type="ECO:0000259" key="2">
    <source>
        <dbReference type="Pfam" id="PF10881"/>
    </source>
</evidence>
<organism evidence="3 4">
    <name type="scientific">Methylobacterium radiotolerans (strain ATCC 27329 / DSM 1819 / JCM 2831 / NBRC 15690 / NCIMB 10815 / 0-1)</name>
    <dbReference type="NCBI Taxonomy" id="426355"/>
    <lineage>
        <taxon>Bacteria</taxon>
        <taxon>Pseudomonadati</taxon>
        <taxon>Pseudomonadota</taxon>
        <taxon>Alphaproteobacteria</taxon>
        <taxon>Hyphomicrobiales</taxon>
        <taxon>Methylobacteriaceae</taxon>
        <taxon>Methylobacterium</taxon>
    </lineage>
</organism>
<feature type="transmembrane region" description="Helical" evidence="1">
    <location>
        <begin position="7"/>
        <end position="29"/>
    </location>
</feature>
<dbReference type="InterPro" id="IPR024402">
    <property type="entry name" value="DUF2726"/>
</dbReference>
<keyword evidence="1" id="KW-0472">Membrane</keyword>
<geneLocation type="plasmid" evidence="3 4">
    <name>pMRAD01</name>
</geneLocation>
<evidence type="ECO:0000256" key="1">
    <source>
        <dbReference type="SAM" id="Phobius"/>
    </source>
</evidence>
<reference evidence="3 4" key="1">
    <citation type="submission" date="2008-03" db="EMBL/GenBank/DDBJ databases">
        <title>Complete sequence of plasmid1 of Methylobacterium radiotolerans JCM 2831.</title>
        <authorList>
            <consortium name="US DOE Joint Genome Institute"/>
            <person name="Copeland A."/>
            <person name="Lucas S."/>
            <person name="Lapidus A."/>
            <person name="Glavina del Rio T."/>
            <person name="Dalin E."/>
            <person name="Tice H."/>
            <person name="Bruce D."/>
            <person name="Goodwin L."/>
            <person name="Pitluck S."/>
            <person name="Kiss H."/>
            <person name="Brettin T."/>
            <person name="Detter J.C."/>
            <person name="Han C."/>
            <person name="Kuske C.R."/>
            <person name="Schmutz J."/>
            <person name="Larimer F."/>
            <person name="Land M."/>
            <person name="Hauser L."/>
            <person name="Kyrpides N."/>
            <person name="Mikhailova N."/>
            <person name="Marx C.J."/>
            <person name="Richardson P."/>
        </authorList>
    </citation>
    <scope>NUCLEOTIDE SEQUENCE [LARGE SCALE GENOMIC DNA]</scope>
    <source>
        <strain evidence="4">ATCC 27329 / DSM 1819 / JCM 2831 / NBRC 15690 / NCIMB 10815 / 0-1</strain>
        <plasmid evidence="4">Plasmid pMRAD01</plasmid>
    </source>
</reference>